<sequence length="824" mass="91057">MSARRVADSGFSLPPNPSYIDFPRTDGSPSTWPPNTTRIVDHEGHVNFYQHVDLDHHQNKKWRASVGDAVSLGLKMPDGPNYVLREFPTGYRLYDHNKGPASAPRHDLYLFGPMKKRFRSINEFIPHAIWLMGDPSADCECKYCAKKAQREITASLSNILRTTPTSSPGPGPVRTKTSRDKGKGRDPNRIKEARHRDTRVYAAVQKPVQILEPSPNVMKQPMLVERTGDIRGMFAKAAQHVPRWFREGEVVWCALDPPIRDTEDGVALEYWPAIIEEITFKSIPVPRNSGNDYADASSASGTPQASTSAILPNLGVNTNEKGPMLDPTDEPLPWKIHQYHRYKVQLLAISHSMTFDNADVLPYQVYMPPNEVIQLLTDFPVEKLDFDKVLLSKFNPSPASGCASIQEAIPPYAVALQIASALSSYWCLTDEYELKFQIPPAPIPQIQRPPPSSSISSHQPSAPQPSLPQFPPPQTLQQVIEAASRHNAQVSKATNGYYDNVSTVHPENSASVRRTATNILGVPPPPEQLSRTQFQGLWWGAERIWMDDFIRLKFPRRTLAPNGGNHILPPAGLGESALAAWRNSERDTAELGAGMRGVFLKIDGIMAVDVPTGNGTQKEARVCGRLFELADEDWVDPDEALVPNGPLDNLFDSPKPLSAGPSQSISQSGMKPQIVGDTKNAPTSGPPMAMNLPHAPEGFKFRSILEPGFEFVGAMGLISGRYYPRVLRHPRVLPSVERALDRSTNLGETSNLWALEGLSGGYFNSVDPIRYKKSRTIMLLDADKEAISELQTYKQARLLAEQNPVGEVRDGAGAADGMDVDDIY</sequence>
<evidence type="ECO:0000259" key="2">
    <source>
        <dbReference type="Pfam" id="PF16761"/>
    </source>
</evidence>
<dbReference type="OrthoDB" id="2421327at2759"/>
<dbReference type="GO" id="GO:0030466">
    <property type="term" value="P:silent mating-type cassette heterochromatin formation"/>
    <property type="evidence" value="ECO:0007669"/>
    <property type="project" value="TreeGrafter"/>
</dbReference>
<evidence type="ECO:0000313" key="3">
    <source>
        <dbReference type="EMBL" id="KJA28060.1"/>
    </source>
</evidence>
<dbReference type="PANTHER" id="PTHR38046">
    <property type="entry name" value="CRYPTIC LOCI REGULATOR 2"/>
    <property type="match status" value="1"/>
</dbReference>
<dbReference type="GO" id="GO:0070824">
    <property type="term" value="C:SHREC complex"/>
    <property type="evidence" value="ECO:0007669"/>
    <property type="project" value="InterPro"/>
</dbReference>
<feature type="domain" description="Cryptic loci regulator 2 N-terminal" evidence="2">
    <location>
        <begin position="82"/>
        <end position="144"/>
    </location>
</feature>
<protein>
    <recommendedName>
        <fullName evidence="2">Cryptic loci regulator 2 N-terminal domain-containing protein</fullName>
    </recommendedName>
</protein>
<dbReference type="InterPro" id="IPR038986">
    <property type="entry name" value="Clr2"/>
</dbReference>
<feature type="compositionally biased region" description="Pro residues" evidence="1">
    <location>
        <begin position="462"/>
        <end position="473"/>
    </location>
</feature>
<gene>
    <name evidence="3" type="ORF">HYPSUDRAFT_34374</name>
</gene>
<accession>A0A0D2Q8N5</accession>
<reference evidence="4" key="1">
    <citation type="submission" date="2014-04" db="EMBL/GenBank/DDBJ databases">
        <title>Evolutionary Origins and Diversification of the Mycorrhizal Mutualists.</title>
        <authorList>
            <consortium name="DOE Joint Genome Institute"/>
            <consortium name="Mycorrhizal Genomics Consortium"/>
            <person name="Kohler A."/>
            <person name="Kuo A."/>
            <person name="Nagy L.G."/>
            <person name="Floudas D."/>
            <person name="Copeland A."/>
            <person name="Barry K.W."/>
            <person name="Cichocki N."/>
            <person name="Veneault-Fourrey C."/>
            <person name="LaButti K."/>
            <person name="Lindquist E.A."/>
            <person name="Lipzen A."/>
            <person name="Lundell T."/>
            <person name="Morin E."/>
            <person name="Murat C."/>
            <person name="Riley R."/>
            <person name="Ohm R."/>
            <person name="Sun H."/>
            <person name="Tunlid A."/>
            <person name="Henrissat B."/>
            <person name="Grigoriev I.V."/>
            <person name="Hibbett D.S."/>
            <person name="Martin F."/>
        </authorList>
    </citation>
    <scope>NUCLEOTIDE SEQUENCE [LARGE SCALE GENOMIC DNA]</scope>
    <source>
        <strain evidence="4">FD-334 SS-4</strain>
    </source>
</reference>
<dbReference type="Pfam" id="PF16761">
    <property type="entry name" value="Clr2_transil"/>
    <property type="match status" value="1"/>
</dbReference>
<organism evidence="3 4">
    <name type="scientific">Hypholoma sublateritium (strain FD-334 SS-4)</name>
    <dbReference type="NCBI Taxonomy" id="945553"/>
    <lineage>
        <taxon>Eukaryota</taxon>
        <taxon>Fungi</taxon>
        <taxon>Dikarya</taxon>
        <taxon>Basidiomycota</taxon>
        <taxon>Agaricomycotina</taxon>
        <taxon>Agaricomycetes</taxon>
        <taxon>Agaricomycetidae</taxon>
        <taxon>Agaricales</taxon>
        <taxon>Agaricineae</taxon>
        <taxon>Strophariaceae</taxon>
        <taxon>Hypholoma</taxon>
    </lineage>
</organism>
<dbReference type="EMBL" id="KN817522">
    <property type="protein sequence ID" value="KJA28060.1"/>
    <property type="molecule type" value="Genomic_DNA"/>
</dbReference>
<dbReference type="Proteomes" id="UP000054270">
    <property type="component" value="Unassembled WGS sequence"/>
</dbReference>
<evidence type="ECO:0000313" key="4">
    <source>
        <dbReference type="Proteomes" id="UP000054270"/>
    </source>
</evidence>
<proteinExistence type="predicted"/>
<dbReference type="AlphaFoldDB" id="A0A0D2Q8N5"/>
<dbReference type="STRING" id="945553.A0A0D2Q8N5"/>
<name>A0A0D2Q8N5_HYPSF</name>
<feature type="compositionally biased region" description="Basic and acidic residues" evidence="1">
    <location>
        <begin position="177"/>
        <end position="193"/>
    </location>
</feature>
<dbReference type="OMA" id="WGTERIW"/>
<dbReference type="GO" id="GO:0031934">
    <property type="term" value="C:mating-type region heterochromatin"/>
    <property type="evidence" value="ECO:0007669"/>
    <property type="project" value="TreeGrafter"/>
</dbReference>
<feature type="region of interest" description="Disordered" evidence="1">
    <location>
        <begin position="156"/>
        <end position="193"/>
    </location>
</feature>
<feature type="compositionally biased region" description="Pro residues" evidence="1">
    <location>
        <begin position="443"/>
        <end position="452"/>
    </location>
</feature>
<evidence type="ECO:0000256" key="1">
    <source>
        <dbReference type="SAM" id="MobiDB-lite"/>
    </source>
</evidence>
<feature type="region of interest" description="Disordered" evidence="1">
    <location>
        <begin position="443"/>
        <end position="473"/>
    </location>
</feature>
<keyword evidence="4" id="KW-1185">Reference proteome</keyword>
<dbReference type="PANTHER" id="PTHR38046:SF1">
    <property type="entry name" value="CRYPTIC LOCI REGULATOR 2"/>
    <property type="match status" value="1"/>
</dbReference>
<dbReference type="InterPro" id="IPR031915">
    <property type="entry name" value="Clr2_N"/>
</dbReference>
<dbReference type="GO" id="GO:0033553">
    <property type="term" value="C:rDNA heterochromatin"/>
    <property type="evidence" value="ECO:0007669"/>
    <property type="project" value="TreeGrafter"/>
</dbReference>